<dbReference type="EMBL" id="FQUU01000004">
    <property type="protein sequence ID" value="SHE88345.1"/>
    <property type="molecule type" value="Genomic_DNA"/>
</dbReference>
<dbReference type="Proteomes" id="UP000184048">
    <property type="component" value="Unassembled WGS sequence"/>
</dbReference>
<gene>
    <name evidence="2" type="ORF">SAMN02745131_01330</name>
</gene>
<name>A0A1M4X4G0_9BACT</name>
<keyword evidence="3" id="KW-1185">Reference proteome</keyword>
<dbReference type="OrthoDB" id="9930153at2"/>
<organism evidence="2 3">
    <name type="scientific">Flavisolibacter ginsengisoli DSM 18119</name>
    <dbReference type="NCBI Taxonomy" id="1121884"/>
    <lineage>
        <taxon>Bacteria</taxon>
        <taxon>Pseudomonadati</taxon>
        <taxon>Bacteroidota</taxon>
        <taxon>Chitinophagia</taxon>
        <taxon>Chitinophagales</taxon>
        <taxon>Chitinophagaceae</taxon>
        <taxon>Flavisolibacter</taxon>
    </lineage>
</organism>
<evidence type="ECO:0000256" key="1">
    <source>
        <dbReference type="SAM" id="MobiDB-lite"/>
    </source>
</evidence>
<dbReference type="AlphaFoldDB" id="A0A1M4X4G0"/>
<evidence type="ECO:0000313" key="2">
    <source>
        <dbReference type="EMBL" id="SHE88345.1"/>
    </source>
</evidence>
<protein>
    <submittedName>
        <fullName evidence="2">Uncharacterized protein</fullName>
    </submittedName>
</protein>
<accession>A0A1M4X4G0</accession>
<proteinExistence type="predicted"/>
<feature type="compositionally biased region" description="Acidic residues" evidence="1">
    <location>
        <begin position="42"/>
        <end position="57"/>
    </location>
</feature>
<reference evidence="2 3" key="1">
    <citation type="submission" date="2016-11" db="EMBL/GenBank/DDBJ databases">
        <authorList>
            <person name="Jaros S."/>
            <person name="Januszkiewicz K."/>
            <person name="Wedrychowicz H."/>
        </authorList>
    </citation>
    <scope>NUCLEOTIDE SEQUENCE [LARGE SCALE GENOMIC DNA]</scope>
    <source>
        <strain evidence="2 3">DSM 18119</strain>
    </source>
</reference>
<feature type="region of interest" description="Disordered" evidence="1">
    <location>
        <begin position="42"/>
        <end position="62"/>
    </location>
</feature>
<sequence length="78" mass="9212">MNPELKQKLHLLVDNCTDEFLLEEAKAVLESDQSGKEFWDELDEEDKESFLGGEEEHEQGHSITHNRLMHQFGEWKKK</sequence>
<dbReference type="RefSeq" id="WP_072834546.1">
    <property type="nucleotide sequence ID" value="NZ_FQUU01000004.1"/>
</dbReference>
<evidence type="ECO:0000313" key="3">
    <source>
        <dbReference type="Proteomes" id="UP000184048"/>
    </source>
</evidence>